<comment type="similarity">
    <text evidence="1">Belongs to the GST superfamily.</text>
</comment>
<dbReference type="Pfam" id="PF13410">
    <property type="entry name" value="GST_C_2"/>
    <property type="match status" value="1"/>
</dbReference>
<dbReference type="InterPro" id="IPR036249">
    <property type="entry name" value="Thioredoxin-like_sf"/>
</dbReference>
<sequence length="192" mass="21780">MLKLYFHPQSRVQIARWMLDEAGAEYELVHVDLQQGEHKRSEFLAINPAGKLPALVDGDVRVYENPAICLYVAEKHPEARLAPPPGAPGRGRFLSLMVYSTAQLEPSMGEALLKLPHHPARGWTPFDAAQDVVERELGDGPYLFGDWFTAADVMIGSMFIWKRWFGGPPDRPRIAAYVDRLLQRPRCSMRRE</sequence>
<dbReference type="SFLD" id="SFLDG00358">
    <property type="entry name" value="Main_(cytGST)"/>
    <property type="match status" value="1"/>
</dbReference>
<gene>
    <name evidence="4" type="ORF">EV676_108175</name>
</gene>
<dbReference type="SUPFAM" id="SSF52833">
    <property type="entry name" value="Thioredoxin-like"/>
    <property type="match status" value="1"/>
</dbReference>
<keyword evidence="2" id="KW-0808">Transferase</keyword>
<protein>
    <submittedName>
        <fullName evidence="4">Glutathione S-transferase</fullName>
    </submittedName>
</protein>
<name>A0AA46DCL5_9BURK</name>
<evidence type="ECO:0000256" key="1">
    <source>
        <dbReference type="ARBA" id="ARBA00007409"/>
    </source>
</evidence>
<dbReference type="CDD" id="cd03046">
    <property type="entry name" value="GST_N_GTT1_like"/>
    <property type="match status" value="1"/>
</dbReference>
<dbReference type="SFLD" id="SFLDG01150">
    <property type="entry name" value="Main.1:_Beta-like"/>
    <property type="match status" value="1"/>
</dbReference>
<dbReference type="EMBL" id="SLXF01000008">
    <property type="protein sequence ID" value="TCP05942.1"/>
    <property type="molecule type" value="Genomic_DNA"/>
</dbReference>
<dbReference type="AlphaFoldDB" id="A0AA46DCL5"/>
<dbReference type="Gene3D" id="3.40.30.10">
    <property type="entry name" value="Glutaredoxin"/>
    <property type="match status" value="1"/>
</dbReference>
<dbReference type="InterPro" id="IPR040079">
    <property type="entry name" value="Glutathione_S-Trfase"/>
</dbReference>
<proteinExistence type="inferred from homology"/>
<evidence type="ECO:0000313" key="4">
    <source>
        <dbReference type="EMBL" id="TCP05942.1"/>
    </source>
</evidence>
<dbReference type="Pfam" id="PF02798">
    <property type="entry name" value="GST_N"/>
    <property type="match status" value="1"/>
</dbReference>
<dbReference type="Proteomes" id="UP000294772">
    <property type="component" value="Unassembled WGS sequence"/>
</dbReference>
<accession>A0AA46DCL5</accession>
<dbReference type="SUPFAM" id="SSF47616">
    <property type="entry name" value="GST C-terminal domain-like"/>
    <property type="match status" value="1"/>
</dbReference>
<dbReference type="FunFam" id="3.40.30.10:FF:000039">
    <property type="entry name" value="Glutathione S-transferase domain"/>
    <property type="match status" value="1"/>
</dbReference>
<evidence type="ECO:0000259" key="3">
    <source>
        <dbReference type="PROSITE" id="PS50404"/>
    </source>
</evidence>
<organism evidence="4 5">
    <name type="scientific">Caldimonas thermodepolymerans</name>
    <dbReference type="NCBI Taxonomy" id="215580"/>
    <lineage>
        <taxon>Bacteria</taxon>
        <taxon>Pseudomonadati</taxon>
        <taxon>Pseudomonadota</taxon>
        <taxon>Betaproteobacteria</taxon>
        <taxon>Burkholderiales</taxon>
        <taxon>Sphaerotilaceae</taxon>
        <taxon>Caldimonas</taxon>
    </lineage>
</organism>
<comment type="caution">
    <text evidence="4">The sequence shown here is derived from an EMBL/GenBank/DDBJ whole genome shotgun (WGS) entry which is preliminary data.</text>
</comment>
<dbReference type="PANTHER" id="PTHR44051:SF21">
    <property type="entry name" value="GLUTATHIONE S-TRANSFERASE FAMILY PROTEIN"/>
    <property type="match status" value="1"/>
</dbReference>
<dbReference type="InterPro" id="IPR036282">
    <property type="entry name" value="Glutathione-S-Trfase_C_sf"/>
</dbReference>
<dbReference type="InterPro" id="IPR004045">
    <property type="entry name" value="Glutathione_S-Trfase_N"/>
</dbReference>
<dbReference type="Gene3D" id="1.20.1050.10">
    <property type="match status" value="1"/>
</dbReference>
<dbReference type="PANTHER" id="PTHR44051">
    <property type="entry name" value="GLUTATHIONE S-TRANSFERASE-RELATED"/>
    <property type="match status" value="1"/>
</dbReference>
<dbReference type="SFLD" id="SFLDS00019">
    <property type="entry name" value="Glutathione_Transferase_(cytos"/>
    <property type="match status" value="1"/>
</dbReference>
<dbReference type="PROSITE" id="PS50404">
    <property type="entry name" value="GST_NTER"/>
    <property type="match status" value="1"/>
</dbReference>
<feature type="domain" description="GST N-terminal" evidence="3">
    <location>
        <begin position="1"/>
        <end position="80"/>
    </location>
</feature>
<dbReference type="GO" id="GO:0016740">
    <property type="term" value="F:transferase activity"/>
    <property type="evidence" value="ECO:0007669"/>
    <property type="project" value="UniProtKB-KW"/>
</dbReference>
<evidence type="ECO:0000256" key="2">
    <source>
        <dbReference type="ARBA" id="ARBA00022679"/>
    </source>
</evidence>
<reference evidence="4 5" key="1">
    <citation type="submission" date="2019-03" db="EMBL/GenBank/DDBJ databases">
        <title>Genomic Encyclopedia of Type Strains, Phase IV (KMG-IV): sequencing the most valuable type-strain genomes for metagenomic binning, comparative biology and taxonomic classification.</title>
        <authorList>
            <person name="Goeker M."/>
        </authorList>
    </citation>
    <scope>NUCLEOTIDE SEQUENCE [LARGE SCALE GENOMIC DNA]</scope>
    <source>
        <strain evidence="4 5">DSM 15264</strain>
    </source>
</reference>
<dbReference type="RefSeq" id="WP_132765867.1">
    <property type="nucleotide sequence ID" value="NZ_CP110416.1"/>
</dbReference>
<evidence type="ECO:0000313" key="5">
    <source>
        <dbReference type="Proteomes" id="UP000294772"/>
    </source>
</evidence>